<dbReference type="Proteomes" id="UP000813463">
    <property type="component" value="Chromosome 5"/>
</dbReference>
<reference evidence="2" key="1">
    <citation type="journal article" date="2021" name="Nat. Commun.">
        <title>Genomic analyses provide insights into spinach domestication and the genetic basis of agronomic traits.</title>
        <authorList>
            <person name="Cai X."/>
            <person name="Sun X."/>
            <person name="Xu C."/>
            <person name="Sun H."/>
            <person name="Wang X."/>
            <person name="Ge C."/>
            <person name="Zhang Z."/>
            <person name="Wang Q."/>
            <person name="Fei Z."/>
            <person name="Jiao C."/>
            <person name="Wang Q."/>
        </authorList>
    </citation>
    <scope>NUCLEOTIDE SEQUENCE [LARGE SCALE GENOMIC DNA]</scope>
    <source>
        <strain evidence="2">cv. Varoflay</strain>
    </source>
</reference>
<dbReference type="AlphaFoldDB" id="A0A9R0HZ34"/>
<gene>
    <name evidence="3" type="primary">LOC110779290</name>
</gene>
<name>A0A9R0HZ34_SPIOL</name>
<dbReference type="GeneID" id="110779290"/>
<reference evidence="3" key="2">
    <citation type="submission" date="2025-08" db="UniProtKB">
        <authorList>
            <consortium name="RefSeq"/>
        </authorList>
    </citation>
    <scope>IDENTIFICATION</scope>
    <source>
        <tissue evidence="3">Leaf</tissue>
    </source>
</reference>
<protein>
    <submittedName>
        <fullName evidence="3">Uncharacterized protein isoform X1</fullName>
    </submittedName>
</protein>
<organism evidence="2 3">
    <name type="scientific">Spinacia oleracea</name>
    <name type="common">Spinach</name>
    <dbReference type="NCBI Taxonomy" id="3562"/>
    <lineage>
        <taxon>Eukaryota</taxon>
        <taxon>Viridiplantae</taxon>
        <taxon>Streptophyta</taxon>
        <taxon>Embryophyta</taxon>
        <taxon>Tracheophyta</taxon>
        <taxon>Spermatophyta</taxon>
        <taxon>Magnoliopsida</taxon>
        <taxon>eudicotyledons</taxon>
        <taxon>Gunneridae</taxon>
        <taxon>Pentapetalae</taxon>
        <taxon>Caryophyllales</taxon>
        <taxon>Chenopodiaceae</taxon>
        <taxon>Chenopodioideae</taxon>
        <taxon>Anserineae</taxon>
        <taxon>Spinacia</taxon>
    </lineage>
</organism>
<evidence type="ECO:0000313" key="2">
    <source>
        <dbReference type="Proteomes" id="UP000813463"/>
    </source>
</evidence>
<evidence type="ECO:0000256" key="1">
    <source>
        <dbReference type="SAM" id="MobiDB-lite"/>
    </source>
</evidence>
<dbReference type="KEGG" id="soe:110779290"/>
<evidence type="ECO:0000313" key="3">
    <source>
        <dbReference type="RefSeq" id="XP_021839511.1"/>
    </source>
</evidence>
<sequence>MATLTTTSFLPLHSYYHSHTKPRCFRVGFFSLLGRQRTGYIVPHAIRSPKIDVKPLKFDEDDNGGRNYRRKSDRQLKQQRWWSDDDELEVEEEEGVDTEVWGGILEQAVDSLWILRVFKSYGWFTPIILSSLVIATGPKAFLMAFSLPCGLSLLIFVFQKLQEWLVRISKPHQRRKRRSKYTRKTVDDQDQSVEGKRTKKRDYSDSDNRVNVNNFGGWDDLVGDSREIGRLETLMEKQRLSRSVKDRDLPMLLRLLIAVFPPLASWTKLM</sequence>
<dbReference type="RefSeq" id="XP_021839511.1">
    <property type="nucleotide sequence ID" value="XM_021983819.2"/>
</dbReference>
<proteinExistence type="predicted"/>
<dbReference type="OrthoDB" id="1748602at2759"/>
<feature type="region of interest" description="Disordered" evidence="1">
    <location>
        <begin position="176"/>
        <end position="208"/>
    </location>
</feature>
<dbReference type="PANTHER" id="PTHR35719:SF2">
    <property type="entry name" value="ABC TRANSMEMBRANE TYPE-1 DOMAIN-CONTAINING PROTEIN"/>
    <property type="match status" value="1"/>
</dbReference>
<accession>A0A9R0HZ34</accession>
<dbReference type="PANTHER" id="PTHR35719">
    <property type="entry name" value="OS01G0680600 PROTEIN"/>
    <property type="match status" value="1"/>
</dbReference>
<feature type="compositionally biased region" description="Basic and acidic residues" evidence="1">
    <location>
        <begin position="193"/>
        <end position="208"/>
    </location>
</feature>
<keyword evidence="2" id="KW-1185">Reference proteome</keyword>